<dbReference type="GO" id="GO:0098542">
    <property type="term" value="P:defense response to other organism"/>
    <property type="evidence" value="ECO:0007669"/>
    <property type="project" value="InterPro"/>
</dbReference>
<evidence type="ECO:0000256" key="4">
    <source>
        <dbReference type="SAM" id="Phobius"/>
    </source>
</evidence>
<keyword evidence="2 4" id="KW-0472">Membrane</keyword>
<feature type="region of interest" description="Disordered" evidence="3">
    <location>
        <begin position="1"/>
        <end position="33"/>
    </location>
</feature>
<name>A0A6J1FBI3_CUCMO</name>
<feature type="transmembrane region" description="Helical" evidence="4">
    <location>
        <begin position="42"/>
        <end position="65"/>
    </location>
</feature>
<dbReference type="InterPro" id="IPR044839">
    <property type="entry name" value="NDR1-like"/>
</dbReference>
<gene>
    <name evidence="6" type="primary">LOC111443928</name>
</gene>
<keyword evidence="4" id="KW-0812">Transmembrane</keyword>
<evidence type="ECO:0000313" key="5">
    <source>
        <dbReference type="Proteomes" id="UP000504609"/>
    </source>
</evidence>
<sequence>MSSTTNQPDQASSSSSTTVQPPKRESSYGQHRTTNRTRVLRIIGRSMLGLMVLVGLALVTCWLVVTPKKPVFSLERGVVTLHSLTDRKLNASVSFHIRSFNPNKKAAIHIDYMMMTINEMGRKFEMVMRNFSQVPGNLIVLSPTIPIDFVYPLPRLQEKVKFDGISPELHLSANIRYIINGWISKRRLMEIYCNRHMLKINGSTPLDNIKCNVDL</sequence>
<protein>
    <submittedName>
        <fullName evidence="6">Uncharacterized protein LOC111443928</fullName>
    </submittedName>
</protein>
<evidence type="ECO:0000256" key="3">
    <source>
        <dbReference type="SAM" id="MobiDB-lite"/>
    </source>
</evidence>
<dbReference type="PANTHER" id="PTHR31415">
    <property type="entry name" value="OS05G0367900 PROTEIN"/>
    <property type="match status" value="1"/>
</dbReference>
<proteinExistence type="predicted"/>
<reference evidence="6" key="1">
    <citation type="submission" date="2025-08" db="UniProtKB">
        <authorList>
            <consortium name="RefSeq"/>
        </authorList>
    </citation>
    <scope>IDENTIFICATION</scope>
    <source>
        <tissue evidence="6">Young leaves</tissue>
    </source>
</reference>
<dbReference type="KEGG" id="cmos:111443928"/>
<feature type="compositionally biased region" description="Polar residues" evidence="3">
    <location>
        <begin position="1"/>
        <end position="20"/>
    </location>
</feature>
<dbReference type="RefSeq" id="XP_022937554.1">
    <property type="nucleotide sequence ID" value="XM_023081786.1"/>
</dbReference>
<dbReference type="PANTHER" id="PTHR31415:SF130">
    <property type="entry name" value="NDR1_HIN1-LIKE PROTEIN 6"/>
    <property type="match status" value="1"/>
</dbReference>
<evidence type="ECO:0000256" key="2">
    <source>
        <dbReference type="ARBA" id="ARBA00023136"/>
    </source>
</evidence>
<dbReference type="AlphaFoldDB" id="A0A6J1FBI3"/>
<dbReference type="Proteomes" id="UP000504609">
    <property type="component" value="Unplaced"/>
</dbReference>
<comment type="subcellular location">
    <subcellularLocation>
        <location evidence="1">Membrane</location>
    </subcellularLocation>
</comment>
<dbReference type="GO" id="GO:0009506">
    <property type="term" value="C:plasmodesma"/>
    <property type="evidence" value="ECO:0007669"/>
    <property type="project" value="TreeGrafter"/>
</dbReference>
<accession>A0A6J1FBI3</accession>
<dbReference type="GO" id="GO:0005886">
    <property type="term" value="C:plasma membrane"/>
    <property type="evidence" value="ECO:0007669"/>
    <property type="project" value="TreeGrafter"/>
</dbReference>
<organism evidence="5 6">
    <name type="scientific">Cucurbita moschata</name>
    <name type="common">Winter crookneck squash</name>
    <name type="synonym">Cucurbita pepo var. moschata</name>
    <dbReference type="NCBI Taxonomy" id="3662"/>
    <lineage>
        <taxon>Eukaryota</taxon>
        <taxon>Viridiplantae</taxon>
        <taxon>Streptophyta</taxon>
        <taxon>Embryophyta</taxon>
        <taxon>Tracheophyta</taxon>
        <taxon>Spermatophyta</taxon>
        <taxon>Magnoliopsida</taxon>
        <taxon>eudicotyledons</taxon>
        <taxon>Gunneridae</taxon>
        <taxon>Pentapetalae</taxon>
        <taxon>rosids</taxon>
        <taxon>fabids</taxon>
        <taxon>Cucurbitales</taxon>
        <taxon>Cucurbitaceae</taxon>
        <taxon>Cucurbiteae</taxon>
        <taxon>Cucurbita</taxon>
    </lineage>
</organism>
<dbReference type="GeneID" id="111443928"/>
<evidence type="ECO:0000313" key="6">
    <source>
        <dbReference type="RefSeq" id="XP_022937554.1"/>
    </source>
</evidence>
<keyword evidence="5" id="KW-1185">Reference proteome</keyword>
<evidence type="ECO:0000256" key="1">
    <source>
        <dbReference type="ARBA" id="ARBA00004370"/>
    </source>
</evidence>
<keyword evidence="4" id="KW-1133">Transmembrane helix</keyword>